<comment type="caution">
    <text evidence="1">The sequence shown here is derived from an EMBL/GenBank/DDBJ whole genome shotgun (WGS) entry which is preliminary data.</text>
</comment>
<evidence type="ECO:0000313" key="2">
    <source>
        <dbReference type="Proteomes" id="UP001162156"/>
    </source>
</evidence>
<gene>
    <name evidence="1" type="ORF">NQ314_007938</name>
</gene>
<proteinExistence type="predicted"/>
<protein>
    <submittedName>
        <fullName evidence="1">Uncharacterized protein</fullName>
    </submittedName>
</protein>
<sequence>MLLLEKTVFYYLNLCGRHGVPYMLACVCIHFVQRKKYYLQKMLCENGGHFISRKNEKTSCIYK</sequence>
<name>A0AAV8YGU0_9CUCU</name>
<reference evidence="1" key="1">
    <citation type="journal article" date="2023" name="Insect Mol. Biol.">
        <title>Genome sequencing provides insights into the evolution of gene families encoding plant cell wall-degrading enzymes in longhorned beetles.</title>
        <authorList>
            <person name="Shin N.R."/>
            <person name="Okamura Y."/>
            <person name="Kirsch R."/>
            <person name="Pauchet Y."/>
        </authorList>
    </citation>
    <scope>NUCLEOTIDE SEQUENCE</scope>
    <source>
        <strain evidence="1">RBIC_L_NR</strain>
    </source>
</reference>
<dbReference type="AlphaFoldDB" id="A0AAV8YGU0"/>
<evidence type="ECO:0000313" key="1">
    <source>
        <dbReference type="EMBL" id="KAJ8950398.1"/>
    </source>
</evidence>
<keyword evidence="2" id="KW-1185">Reference proteome</keyword>
<organism evidence="1 2">
    <name type="scientific">Rhamnusium bicolor</name>
    <dbReference type="NCBI Taxonomy" id="1586634"/>
    <lineage>
        <taxon>Eukaryota</taxon>
        <taxon>Metazoa</taxon>
        <taxon>Ecdysozoa</taxon>
        <taxon>Arthropoda</taxon>
        <taxon>Hexapoda</taxon>
        <taxon>Insecta</taxon>
        <taxon>Pterygota</taxon>
        <taxon>Neoptera</taxon>
        <taxon>Endopterygota</taxon>
        <taxon>Coleoptera</taxon>
        <taxon>Polyphaga</taxon>
        <taxon>Cucujiformia</taxon>
        <taxon>Chrysomeloidea</taxon>
        <taxon>Cerambycidae</taxon>
        <taxon>Lepturinae</taxon>
        <taxon>Rhagiini</taxon>
        <taxon>Rhamnusium</taxon>
    </lineage>
</organism>
<dbReference type="EMBL" id="JANEYF010002177">
    <property type="protein sequence ID" value="KAJ8950398.1"/>
    <property type="molecule type" value="Genomic_DNA"/>
</dbReference>
<dbReference type="Proteomes" id="UP001162156">
    <property type="component" value="Unassembled WGS sequence"/>
</dbReference>
<accession>A0AAV8YGU0</accession>